<name>A0ACC1IEX7_9FUNG</name>
<accession>A0ACC1IEX7</accession>
<gene>
    <name evidence="1" type="primary">CWC25_2</name>
    <name evidence="1" type="ORF">LPJ66_005202</name>
</gene>
<protein>
    <submittedName>
        <fullName evidence="1">RNA-splicing factor</fullName>
    </submittedName>
</protein>
<dbReference type="Proteomes" id="UP001150581">
    <property type="component" value="Unassembled WGS sequence"/>
</dbReference>
<keyword evidence="2" id="KW-1185">Reference proteome</keyword>
<organism evidence="1 2">
    <name type="scientific">Kickxella alabastrina</name>
    <dbReference type="NCBI Taxonomy" id="61397"/>
    <lineage>
        <taxon>Eukaryota</taxon>
        <taxon>Fungi</taxon>
        <taxon>Fungi incertae sedis</taxon>
        <taxon>Zoopagomycota</taxon>
        <taxon>Kickxellomycotina</taxon>
        <taxon>Kickxellomycetes</taxon>
        <taxon>Kickxellales</taxon>
        <taxon>Kickxellaceae</taxon>
        <taxon>Kickxella</taxon>
    </lineage>
</organism>
<sequence>MGSGDLNMKKSWHPQTRANQLRVADEKRKAEDEARRTANILKELREERQREEMDMLNATVNKKAINKLEWMYNAPAHQQQQNQEDLEAYLLGKKDMSTMLKQKEQEKAVPEEKWKSGLFAFSNRNANSDKDSLAKSMDDPMMEIKRREQAAIQAMLGRQKQTASRDAEKKKSKRSGDYKEHKEHKKSKSARRSRSRERELKDLDSGRRHRSSRDSEHKSSRDSEHKSHRDSEHKSSPDRHKRSHRSDKSRSHRSRSPSHRSRRSRSPTRD</sequence>
<comment type="caution">
    <text evidence="1">The sequence shown here is derived from an EMBL/GenBank/DDBJ whole genome shotgun (WGS) entry which is preliminary data.</text>
</comment>
<evidence type="ECO:0000313" key="2">
    <source>
        <dbReference type="Proteomes" id="UP001150581"/>
    </source>
</evidence>
<reference evidence="1" key="1">
    <citation type="submission" date="2022-07" db="EMBL/GenBank/DDBJ databases">
        <title>Phylogenomic reconstructions and comparative analyses of Kickxellomycotina fungi.</title>
        <authorList>
            <person name="Reynolds N.K."/>
            <person name="Stajich J.E."/>
            <person name="Barry K."/>
            <person name="Grigoriev I.V."/>
            <person name="Crous P."/>
            <person name="Smith M.E."/>
        </authorList>
    </citation>
    <scope>NUCLEOTIDE SEQUENCE</scope>
    <source>
        <strain evidence="1">Benny 63K</strain>
    </source>
</reference>
<evidence type="ECO:0000313" key="1">
    <source>
        <dbReference type="EMBL" id="KAJ1894415.1"/>
    </source>
</evidence>
<dbReference type="EMBL" id="JANBPG010000694">
    <property type="protein sequence ID" value="KAJ1894415.1"/>
    <property type="molecule type" value="Genomic_DNA"/>
</dbReference>
<proteinExistence type="predicted"/>